<accession>A0ABX1YVH2</accession>
<dbReference type="InterPro" id="IPR058600">
    <property type="entry name" value="YhjD-like"/>
</dbReference>
<evidence type="ECO:0000313" key="2">
    <source>
        <dbReference type="Proteomes" id="UP000658690"/>
    </source>
</evidence>
<keyword evidence="2" id="KW-1185">Reference proteome</keyword>
<protein>
    <submittedName>
        <fullName evidence="1">Uncharacterized protein</fullName>
    </submittedName>
</protein>
<proteinExistence type="predicted"/>
<organism evidence="1 2">
    <name type="scientific">Paenibacillus germinis</name>
    <dbReference type="NCBI Taxonomy" id="2654979"/>
    <lineage>
        <taxon>Bacteria</taxon>
        <taxon>Bacillati</taxon>
        <taxon>Bacillota</taxon>
        <taxon>Bacilli</taxon>
        <taxon>Bacillales</taxon>
        <taxon>Paenibacillaceae</taxon>
        <taxon>Paenibacillus</taxon>
    </lineage>
</organism>
<name>A0ABX1YVH2_9BACL</name>
<reference evidence="1 2" key="1">
    <citation type="submission" date="2019-10" db="EMBL/GenBank/DDBJ databases">
        <title>Description of Paenibacillus choica sp. nov.</title>
        <authorList>
            <person name="Carlier A."/>
            <person name="Qi S."/>
        </authorList>
    </citation>
    <scope>NUCLEOTIDE SEQUENCE [LARGE SCALE GENOMIC DNA]</scope>
    <source>
        <strain evidence="1 2">LMG 31460</strain>
    </source>
</reference>
<gene>
    <name evidence="1" type="ORF">GC102_03990</name>
</gene>
<comment type="caution">
    <text evidence="1">The sequence shown here is derived from an EMBL/GenBank/DDBJ whole genome shotgun (WGS) entry which is preliminary data.</text>
</comment>
<dbReference type="Pfam" id="PF26325">
    <property type="entry name" value="YhjD"/>
    <property type="match status" value="1"/>
</dbReference>
<sequence>MSVGSRIETEEDVHIIKEYTLLPILLDMLARDMEELKVYKDKIVYNHILFYLREVEMAIYPELQSIKSQMKKRDIKVIHTEMNALGINVEYKVRGYIHHFTMLRSLVKAELMTTLMNMRGDCGEQRSPRRD</sequence>
<evidence type="ECO:0000313" key="1">
    <source>
        <dbReference type="EMBL" id="NOU84941.1"/>
    </source>
</evidence>
<dbReference type="EMBL" id="WHOC01000019">
    <property type="protein sequence ID" value="NOU84941.1"/>
    <property type="molecule type" value="Genomic_DNA"/>
</dbReference>
<dbReference type="Proteomes" id="UP000658690">
    <property type="component" value="Unassembled WGS sequence"/>
</dbReference>
<dbReference type="RefSeq" id="WP_171688304.1">
    <property type="nucleotide sequence ID" value="NZ_WHOC01000019.1"/>
</dbReference>